<dbReference type="GO" id="GO:0000160">
    <property type="term" value="P:phosphorelay signal transduction system"/>
    <property type="evidence" value="ECO:0007669"/>
    <property type="project" value="InterPro"/>
</dbReference>
<evidence type="ECO:0000256" key="3">
    <source>
        <dbReference type="ARBA" id="ARBA00023015"/>
    </source>
</evidence>
<dbReference type="InterPro" id="IPR001789">
    <property type="entry name" value="Sig_transdc_resp-reg_receiver"/>
</dbReference>
<name>A0A174WFX1_9FIRM</name>
<keyword evidence="4" id="KW-0238">DNA-binding</keyword>
<dbReference type="AlphaFoldDB" id="A0A174WFX1"/>
<dbReference type="PROSITE" id="PS50110">
    <property type="entry name" value="RESPONSE_REGULATORY"/>
    <property type="match status" value="1"/>
</dbReference>
<evidence type="ECO:0000256" key="4">
    <source>
        <dbReference type="ARBA" id="ARBA00023125"/>
    </source>
</evidence>
<dbReference type="GO" id="GO:0006355">
    <property type="term" value="P:regulation of DNA-templated transcription"/>
    <property type="evidence" value="ECO:0007669"/>
    <property type="project" value="InterPro"/>
</dbReference>
<dbReference type="InterPro" id="IPR058245">
    <property type="entry name" value="NreC/VraR/RcsB-like_REC"/>
</dbReference>
<dbReference type="SMART" id="SM00421">
    <property type="entry name" value="HTH_LUXR"/>
    <property type="match status" value="1"/>
</dbReference>
<evidence type="ECO:0000313" key="8">
    <source>
        <dbReference type="Proteomes" id="UP000434223"/>
    </source>
</evidence>
<dbReference type="Pfam" id="PF00196">
    <property type="entry name" value="GerE"/>
    <property type="match status" value="1"/>
</dbReference>
<keyword evidence="5" id="KW-0804">Transcription</keyword>
<accession>A0A174WFX1</accession>
<dbReference type="InterPro" id="IPR039420">
    <property type="entry name" value="WalR-like"/>
</dbReference>
<reference evidence="7 8" key="1">
    <citation type="submission" date="2019-09" db="EMBL/GenBank/DDBJ databases">
        <title>Draft genome sequencing of Hungatella hathewayi 123Y-2.</title>
        <authorList>
            <person name="Lv Q."/>
            <person name="Li S."/>
        </authorList>
    </citation>
    <scope>NUCLEOTIDE SEQUENCE [LARGE SCALE GENOMIC DNA]</scope>
    <source>
        <strain evidence="7 8">123Y-2</strain>
    </source>
</reference>
<evidence type="ECO:0000256" key="6">
    <source>
        <dbReference type="ARBA" id="ARBA00024867"/>
    </source>
</evidence>
<evidence type="ECO:0000256" key="5">
    <source>
        <dbReference type="ARBA" id="ARBA00023163"/>
    </source>
</evidence>
<dbReference type="Pfam" id="PF00072">
    <property type="entry name" value="Response_reg"/>
    <property type="match status" value="1"/>
</dbReference>
<evidence type="ECO:0000256" key="2">
    <source>
        <dbReference type="ARBA" id="ARBA00022553"/>
    </source>
</evidence>
<dbReference type="PANTHER" id="PTHR43214">
    <property type="entry name" value="TWO-COMPONENT RESPONSE REGULATOR"/>
    <property type="match status" value="1"/>
</dbReference>
<sequence>MEKIKLVIADDMEEIRIHLAEEIAARSDDILVVGQAATGHEAFLMVEQLLPSVVLMDIQMETRTSGITAIGKIHERYPGVKCIALTIHEDEEFIFQAYLAGAVDYIIKTSSIEKIVGAIHDVIDNKLLVRPEVAKKLIDGYQRVYEKQSRLKETFQVMLLINTTEYEILKMVYEGYTYKDIASKRFVEETTIRSQINHILKKFKKKRMKDVVALLRELNIFDES</sequence>
<evidence type="ECO:0000313" key="7">
    <source>
        <dbReference type="EMBL" id="MUB66511.1"/>
    </source>
</evidence>
<dbReference type="Proteomes" id="UP000434223">
    <property type="component" value="Unassembled WGS sequence"/>
</dbReference>
<dbReference type="RefSeq" id="WP_006771052.1">
    <property type="nucleotide sequence ID" value="NZ_CABJBJ010000007.1"/>
</dbReference>
<comment type="function">
    <text evidence="6">May play the central regulatory role in sporulation. It may be an element of the effector pathway responsible for the activation of sporulation genes in response to nutritional stress. Spo0A may act in concert with spo0H (a sigma factor) to control the expression of some genes that are critical to the sporulation process.</text>
</comment>
<dbReference type="PANTHER" id="PTHR43214:SF43">
    <property type="entry name" value="TWO-COMPONENT RESPONSE REGULATOR"/>
    <property type="match status" value="1"/>
</dbReference>
<dbReference type="InterPro" id="IPR000792">
    <property type="entry name" value="Tscrpt_reg_LuxR_C"/>
</dbReference>
<dbReference type="OrthoDB" id="9779069at2"/>
<keyword evidence="3" id="KW-0805">Transcription regulation</keyword>
<proteinExistence type="predicted"/>
<keyword evidence="2" id="KW-0597">Phosphoprotein</keyword>
<dbReference type="InterPro" id="IPR011006">
    <property type="entry name" value="CheY-like_superfamily"/>
</dbReference>
<evidence type="ECO:0000256" key="1">
    <source>
        <dbReference type="ARBA" id="ARBA00018672"/>
    </source>
</evidence>
<comment type="caution">
    <text evidence="7">The sequence shown here is derived from an EMBL/GenBank/DDBJ whole genome shotgun (WGS) entry which is preliminary data.</text>
</comment>
<dbReference type="GO" id="GO:0003677">
    <property type="term" value="F:DNA binding"/>
    <property type="evidence" value="ECO:0007669"/>
    <property type="project" value="UniProtKB-KW"/>
</dbReference>
<dbReference type="SUPFAM" id="SSF52172">
    <property type="entry name" value="CheY-like"/>
    <property type="match status" value="1"/>
</dbReference>
<dbReference type="EMBL" id="WNME01000027">
    <property type="protein sequence ID" value="MUB66511.1"/>
    <property type="molecule type" value="Genomic_DNA"/>
</dbReference>
<dbReference type="CDD" id="cd17535">
    <property type="entry name" value="REC_NarL-like"/>
    <property type="match status" value="1"/>
</dbReference>
<dbReference type="SMART" id="SM00448">
    <property type="entry name" value="REC"/>
    <property type="match status" value="1"/>
</dbReference>
<gene>
    <name evidence="7" type="ORF">GNE07_26180</name>
</gene>
<dbReference type="GeneID" id="93152319"/>
<dbReference type="Gene3D" id="3.40.50.2300">
    <property type="match status" value="1"/>
</dbReference>
<protein>
    <recommendedName>
        <fullName evidence="1">Stage 0 sporulation protein A homolog</fullName>
    </recommendedName>
</protein>
<organism evidence="7 8">
    <name type="scientific">Hungatella hathewayi</name>
    <dbReference type="NCBI Taxonomy" id="154046"/>
    <lineage>
        <taxon>Bacteria</taxon>
        <taxon>Bacillati</taxon>
        <taxon>Bacillota</taxon>
        <taxon>Clostridia</taxon>
        <taxon>Lachnospirales</taxon>
        <taxon>Lachnospiraceae</taxon>
        <taxon>Hungatella</taxon>
    </lineage>
</organism>
<dbReference type="PRINTS" id="PR00038">
    <property type="entry name" value="HTHLUXR"/>
</dbReference>